<feature type="signal peptide" evidence="3">
    <location>
        <begin position="1"/>
        <end position="25"/>
    </location>
</feature>
<name>A0A823A155_NELNU</name>
<evidence type="ECO:0000256" key="1">
    <source>
        <dbReference type="ARBA" id="ARBA00022614"/>
    </source>
</evidence>
<dbReference type="Proteomes" id="UP000607653">
    <property type="component" value="Unassembled WGS sequence"/>
</dbReference>
<keyword evidence="6" id="KW-1185">Reference proteome</keyword>
<feature type="chain" id="PRO_5032476563" description="Leucine-rich repeat-containing N-terminal plant-type domain-containing protein" evidence="3">
    <location>
        <begin position="26"/>
        <end position="136"/>
    </location>
</feature>
<organism evidence="5 6">
    <name type="scientific">Nelumbo nucifera</name>
    <name type="common">Sacred lotus</name>
    <dbReference type="NCBI Taxonomy" id="4432"/>
    <lineage>
        <taxon>Eukaryota</taxon>
        <taxon>Viridiplantae</taxon>
        <taxon>Streptophyta</taxon>
        <taxon>Embryophyta</taxon>
        <taxon>Tracheophyta</taxon>
        <taxon>Spermatophyta</taxon>
        <taxon>Magnoliopsida</taxon>
        <taxon>Proteales</taxon>
        <taxon>Nelumbonaceae</taxon>
        <taxon>Nelumbo</taxon>
    </lineage>
</organism>
<dbReference type="Pfam" id="PF08263">
    <property type="entry name" value="LRRNT_2"/>
    <property type="match status" value="1"/>
</dbReference>
<evidence type="ECO:0000256" key="2">
    <source>
        <dbReference type="ARBA" id="ARBA00022737"/>
    </source>
</evidence>
<gene>
    <name evidence="5" type="ORF">HUJ06_018976</name>
</gene>
<sequence length="136" mass="15171">MTSLSDSCFLVFFISLLLLGRRVRPELTQDKQALLDFISLTPHANRPQWNSSASACSWVGVECDTNQSHVVVLRLPGVGLVGPIPPNTLGRLSQLRVHSLRSNRLSGEIPADFSQLKLLHNLYLQHNLFSGEFHQV</sequence>
<dbReference type="PANTHER" id="PTHR48010">
    <property type="entry name" value="OS05G0588300 PROTEIN"/>
    <property type="match status" value="1"/>
</dbReference>
<dbReference type="InterPro" id="IPR013210">
    <property type="entry name" value="LRR_N_plant-typ"/>
</dbReference>
<dbReference type="EMBL" id="DUZY01000008">
    <property type="protein sequence ID" value="DAD49039.1"/>
    <property type="molecule type" value="Genomic_DNA"/>
</dbReference>
<evidence type="ECO:0000313" key="5">
    <source>
        <dbReference type="EMBL" id="DAD49039.1"/>
    </source>
</evidence>
<dbReference type="SUPFAM" id="SSF52058">
    <property type="entry name" value="L domain-like"/>
    <property type="match status" value="1"/>
</dbReference>
<dbReference type="InterPro" id="IPR050994">
    <property type="entry name" value="At_inactive_RLKs"/>
</dbReference>
<evidence type="ECO:0000256" key="3">
    <source>
        <dbReference type="SAM" id="SignalP"/>
    </source>
</evidence>
<keyword evidence="3" id="KW-0732">Signal</keyword>
<accession>A0A823A155</accession>
<proteinExistence type="predicted"/>
<dbReference type="AlphaFoldDB" id="A0A823A155"/>
<dbReference type="Gene3D" id="3.80.10.10">
    <property type="entry name" value="Ribonuclease Inhibitor"/>
    <property type="match status" value="1"/>
</dbReference>
<dbReference type="PANTHER" id="PTHR48010:SF55">
    <property type="entry name" value="OS01G0607900 PROTEIN"/>
    <property type="match status" value="1"/>
</dbReference>
<evidence type="ECO:0000313" key="6">
    <source>
        <dbReference type="Proteomes" id="UP000607653"/>
    </source>
</evidence>
<keyword evidence="2" id="KW-0677">Repeat</keyword>
<reference evidence="5 6" key="1">
    <citation type="journal article" date="2020" name="Mol. Biol. Evol.">
        <title>Distinct Expression and Methylation Patterns for Genes with Different Fates following a Single Whole-Genome Duplication in Flowering Plants.</title>
        <authorList>
            <person name="Shi T."/>
            <person name="Rahmani R.S."/>
            <person name="Gugger P.F."/>
            <person name="Wang M."/>
            <person name="Li H."/>
            <person name="Zhang Y."/>
            <person name="Li Z."/>
            <person name="Wang Q."/>
            <person name="Van de Peer Y."/>
            <person name="Marchal K."/>
            <person name="Chen J."/>
        </authorList>
    </citation>
    <scope>NUCLEOTIDE SEQUENCE [LARGE SCALE GENOMIC DNA]</scope>
    <source>
        <tissue evidence="5">Leaf</tissue>
    </source>
</reference>
<dbReference type="InterPro" id="IPR032675">
    <property type="entry name" value="LRR_dom_sf"/>
</dbReference>
<feature type="domain" description="Leucine-rich repeat-containing N-terminal plant-type" evidence="4">
    <location>
        <begin position="28"/>
        <end position="64"/>
    </location>
</feature>
<keyword evidence="1" id="KW-0433">Leucine-rich repeat</keyword>
<protein>
    <recommendedName>
        <fullName evidence="4">Leucine-rich repeat-containing N-terminal plant-type domain-containing protein</fullName>
    </recommendedName>
</protein>
<evidence type="ECO:0000259" key="4">
    <source>
        <dbReference type="Pfam" id="PF08263"/>
    </source>
</evidence>
<comment type="caution">
    <text evidence="5">The sequence shown here is derived from an EMBL/GenBank/DDBJ whole genome shotgun (WGS) entry which is preliminary data.</text>
</comment>